<feature type="transmembrane region" description="Helical" evidence="8">
    <location>
        <begin position="12"/>
        <end position="30"/>
    </location>
</feature>
<evidence type="ECO:0000256" key="1">
    <source>
        <dbReference type="ARBA" id="ARBA00004651"/>
    </source>
</evidence>
<feature type="transmembrane region" description="Helical" evidence="8">
    <location>
        <begin position="68"/>
        <end position="87"/>
    </location>
</feature>
<dbReference type="RefSeq" id="WP_121934695.1">
    <property type="nucleotide sequence ID" value="NZ_RDOJ01000009.1"/>
</dbReference>
<evidence type="ECO:0000256" key="7">
    <source>
        <dbReference type="ARBA" id="ARBA00023136"/>
    </source>
</evidence>
<dbReference type="Proteomes" id="UP000275348">
    <property type="component" value="Unassembled WGS sequence"/>
</dbReference>
<dbReference type="GO" id="GO:0005886">
    <property type="term" value="C:plasma membrane"/>
    <property type="evidence" value="ECO:0007669"/>
    <property type="project" value="UniProtKB-SubCell"/>
</dbReference>
<dbReference type="EMBL" id="RDOJ01000009">
    <property type="protein sequence ID" value="RLZ09742.1"/>
    <property type="molecule type" value="Genomic_DNA"/>
</dbReference>
<keyword evidence="5 8" id="KW-0812">Transmembrane</keyword>
<keyword evidence="6 8" id="KW-1133">Transmembrane helix</keyword>
<dbReference type="InterPro" id="IPR002549">
    <property type="entry name" value="AI-2E-like"/>
</dbReference>
<feature type="transmembrane region" description="Helical" evidence="8">
    <location>
        <begin position="234"/>
        <end position="264"/>
    </location>
</feature>
<feature type="transmembrane region" description="Helical" evidence="8">
    <location>
        <begin position="155"/>
        <end position="172"/>
    </location>
</feature>
<feature type="transmembrane region" description="Helical" evidence="8">
    <location>
        <begin position="302"/>
        <end position="329"/>
    </location>
</feature>
<keyword evidence="7 8" id="KW-0472">Membrane</keyword>
<keyword evidence="3" id="KW-0813">Transport</keyword>
<keyword evidence="10" id="KW-1185">Reference proteome</keyword>
<dbReference type="OrthoDB" id="9793390at2"/>
<comment type="caution">
    <text evidence="9">The sequence shown here is derived from an EMBL/GenBank/DDBJ whole genome shotgun (WGS) entry which is preliminary data.</text>
</comment>
<evidence type="ECO:0000256" key="3">
    <source>
        <dbReference type="ARBA" id="ARBA00022448"/>
    </source>
</evidence>
<evidence type="ECO:0000256" key="8">
    <source>
        <dbReference type="SAM" id="Phobius"/>
    </source>
</evidence>
<comment type="subcellular location">
    <subcellularLocation>
        <location evidence="1">Cell membrane</location>
        <topology evidence="1">Multi-pass membrane protein</topology>
    </subcellularLocation>
</comment>
<gene>
    <name evidence="9" type="ORF">EAH69_08115</name>
</gene>
<accession>A0A3L9MAE3</accession>
<sequence>MISKKTTEFPFYIKLACSLLSILLLGWFAIIGQTILIPLILGFIISILLVPFCNFFERFFFFPRVLSSLVTTLLFFGFIAGIIYILVNQLIDIADEWPAFQAQITELINDLQRWIARNYGVSSRMQIEYLNENLSKTFDFGTIILERVFSGITRYSILSVFSFLYIVFILIYRRHLIRFIFYIFHERQHKHVLSVIYNTQNMVKQYLIGLFLQMLIVSILTYISLSFLGVKYSFVLALLTGILNIVPYVGITISVIISSILTLATGAPSQVLFVLIAYIVVHAIDGNIVMPKIVGSKVKVNSLVIIIGLVIGEMTWGIMGMFLSIPILAMAKIIFDHIPELKPWGFLLGEEKSEKLNPNVEKYFRKNRNLFFKKHKKELDSEN</sequence>
<evidence type="ECO:0000256" key="4">
    <source>
        <dbReference type="ARBA" id="ARBA00022475"/>
    </source>
</evidence>
<dbReference type="GO" id="GO:0055085">
    <property type="term" value="P:transmembrane transport"/>
    <property type="evidence" value="ECO:0007669"/>
    <property type="project" value="TreeGrafter"/>
</dbReference>
<name>A0A3L9MAE3_9FLAO</name>
<organism evidence="9 10">
    <name type="scientific">Faecalibacter macacae</name>
    <dbReference type="NCBI Taxonomy" id="1859289"/>
    <lineage>
        <taxon>Bacteria</taxon>
        <taxon>Pseudomonadati</taxon>
        <taxon>Bacteroidota</taxon>
        <taxon>Flavobacteriia</taxon>
        <taxon>Flavobacteriales</taxon>
        <taxon>Weeksellaceae</taxon>
        <taxon>Faecalibacter</taxon>
    </lineage>
</organism>
<dbReference type="PANTHER" id="PTHR21716">
    <property type="entry name" value="TRANSMEMBRANE PROTEIN"/>
    <property type="match status" value="1"/>
</dbReference>
<protein>
    <submittedName>
        <fullName evidence="9">AI-2E family transporter</fullName>
    </submittedName>
</protein>
<evidence type="ECO:0000256" key="2">
    <source>
        <dbReference type="ARBA" id="ARBA00009773"/>
    </source>
</evidence>
<dbReference type="Pfam" id="PF01594">
    <property type="entry name" value="AI-2E_transport"/>
    <property type="match status" value="1"/>
</dbReference>
<feature type="transmembrane region" description="Helical" evidence="8">
    <location>
        <begin position="36"/>
        <end position="56"/>
    </location>
</feature>
<feature type="transmembrane region" description="Helical" evidence="8">
    <location>
        <begin position="206"/>
        <end position="228"/>
    </location>
</feature>
<comment type="similarity">
    <text evidence="2">Belongs to the autoinducer-2 exporter (AI-2E) (TC 2.A.86) family.</text>
</comment>
<evidence type="ECO:0000256" key="5">
    <source>
        <dbReference type="ARBA" id="ARBA00022692"/>
    </source>
</evidence>
<evidence type="ECO:0000313" key="10">
    <source>
        <dbReference type="Proteomes" id="UP000275348"/>
    </source>
</evidence>
<feature type="transmembrane region" description="Helical" evidence="8">
    <location>
        <begin position="271"/>
        <end position="290"/>
    </location>
</feature>
<dbReference type="AlphaFoldDB" id="A0A3L9MAE3"/>
<proteinExistence type="inferred from homology"/>
<evidence type="ECO:0000313" key="9">
    <source>
        <dbReference type="EMBL" id="RLZ09742.1"/>
    </source>
</evidence>
<keyword evidence="4" id="KW-1003">Cell membrane</keyword>
<evidence type="ECO:0000256" key="6">
    <source>
        <dbReference type="ARBA" id="ARBA00022989"/>
    </source>
</evidence>
<reference evidence="9 10" key="1">
    <citation type="submission" date="2018-10" db="EMBL/GenBank/DDBJ databases">
        <authorList>
            <person name="Chen X."/>
        </authorList>
    </citation>
    <scope>NUCLEOTIDE SEQUENCE [LARGE SCALE GENOMIC DNA]</scope>
    <source>
        <strain evidence="9 10">YIM 102668</strain>
    </source>
</reference>
<dbReference type="PANTHER" id="PTHR21716:SF53">
    <property type="entry name" value="PERMEASE PERM-RELATED"/>
    <property type="match status" value="1"/>
</dbReference>